<dbReference type="Proteomes" id="UP001465755">
    <property type="component" value="Unassembled WGS sequence"/>
</dbReference>
<keyword evidence="2" id="KW-1185">Reference proteome</keyword>
<dbReference type="AlphaFoldDB" id="A0AAW1PET4"/>
<gene>
    <name evidence="1" type="ORF">WJX73_010081</name>
</gene>
<evidence type="ECO:0000313" key="2">
    <source>
        <dbReference type="Proteomes" id="UP001465755"/>
    </source>
</evidence>
<protein>
    <submittedName>
        <fullName evidence="1">Uncharacterized protein</fullName>
    </submittedName>
</protein>
<name>A0AAW1PET4_9CHLO</name>
<evidence type="ECO:0000313" key="1">
    <source>
        <dbReference type="EMBL" id="KAK9807302.1"/>
    </source>
</evidence>
<accession>A0AAW1PET4</accession>
<proteinExistence type="predicted"/>
<dbReference type="EMBL" id="JALJOQ010000032">
    <property type="protein sequence ID" value="KAK9807302.1"/>
    <property type="molecule type" value="Genomic_DNA"/>
</dbReference>
<comment type="caution">
    <text evidence="1">The sequence shown here is derived from an EMBL/GenBank/DDBJ whole genome shotgun (WGS) entry which is preliminary data.</text>
</comment>
<reference evidence="1 2" key="1">
    <citation type="journal article" date="2024" name="Nat. Commun.">
        <title>Phylogenomics reveals the evolutionary origins of lichenization in chlorophyte algae.</title>
        <authorList>
            <person name="Puginier C."/>
            <person name="Libourel C."/>
            <person name="Otte J."/>
            <person name="Skaloud P."/>
            <person name="Haon M."/>
            <person name="Grisel S."/>
            <person name="Petersen M."/>
            <person name="Berrin J.G."/>
            <person name="Delaux P.M."/>
            <person name="Dal Grande F."/>
            <person name="Keller J."/>
        </authorList>
    </citation>
    <scope>NUCLEOTIDE SEQUENCE [LARGE SCALE GENOMIC DNA]</scope>
    <source>
        <strain evidence="1 2">SAG 2036</strain>
    </source>
</reference>
<sequence length="405" mass="44856">MREKPAWRAHIIRVAYEHTKQNESDPVQSYQGFIWRLLVLCTLVKGTAEVVDKLQRQHVDLSQPNVGQYAPLQQRASAEAQKVRVLRAMDQSALMQDPDAALVVALRFALFTQGAADVLVSGWEEETAQQLELETRDVQGRSTALATLHRMDRPMEVDLGIDAFGFGGKFGVKLAANRKFKKAVEKAGEDLIQSLLTSATVHGKMNAVNRELALSPGYLAQNSSLCAVYIREAQAVEIYRISLSDGSGLLELIGALESVTSMPKWDVNVMEFKVDNNQGRPQLKVCKLGEDGNGYRPVSRSWSMRDSYKPLKLSSTAAEKVVEDALRSRNIMGGCYTTIVHGQMPRTNCNKIGFRQLSLAATAAGLAVWFNGKAYKGASWMQFDNASLLSQTIQRSKHHLAKMLD</sequence>
<organism evidence="1 2">
    <name type="scientific">Symbiochloris irregularis</name>
    <dbReference type="NCBI Taxonomy" id="706552"/>
    <lineage>
        <taxon>Eukaryota</taxon>
        <taxon>Viridiplantae</taxon>
        <taxon>Chlorophyta</taxon>
        <taxon>core chlorophytes</taxon>
        <taxon>Trebouxiophyceae</taxon>
        <taxon>Trebouxiales</taxon>
        <taxon>Trebouxiaceae</taxon>
        <taxon>Symbiochloris</taxon>
    </lineage>
</organism>